<feature type="compositionally biased region" description="Polar residues" evidence="1">
    <location>
        <begin position="146"/>
        <end position="160"/>
    </location>
</feature>
<evidence type="ECO:0000256" key="1">
    <source>
        <dbReference type="SAM" id="MobiDB-lite"/>
    </source>
</evidence>
<reference evidence="2" key="1">
    <citation type="submission" date="2018-11" db="EMBL/GenBank/DDBJ databases">
        <authorList>
            <consortium name="Pathogen Informatics"/>
        </authorList>
    </citation>
    <scope>NUCLEOTIDE SEQUENCE</scope>
</reference>
<keyword evidence="3" id="KW-1185">Reference proteome</keyword>
<gene>
    <name evidence="2" type="ORF">PXEA_LOCUS33165</name>
</gene>
<dbReference type="Proteomes" id="UP000784294">
    <property type="component" value="Unassembled WGS sequence"/>
</dbReference>
<comment type="caution">
    <text evidence="2">The sequence shown here is derived from an EMBL/GenBank/DDBJ whole genome shotgun (WGS) entry which is preliminary data.</text>
</comment>
<proteinExistence type="predicted"/>
<evidence type="ECO:0000313" key="3">
    <source>
        <dbReference type="Proteomes" id="UP000784294"/>
    </source>
</evidence>
<evidence type="ECO:0000313" key="2">
    <source>
        <dbReference type="EMBL" id="VEL39725.1"/>
    </source>
</evidence>
<feature type="region of interest" description="Disordered" evidence="1">
    <location>
        <begin position="146"/>
        <end position="177"/>
    </location>
</feature>
<accession>A0A3S5ALA8</accession>
<protein>
    <submittedName>
        <fullName evidence="2">Uncharacterized protein</fullName>
    </submittedName>
</protein>
<name>A0A3S5ALA8_9PLAT</name>
<sequence length="177" mass="19326">MCANSHSLKTLMIASERNISSGSPTCQRQPLLGHCRICSVSRLGFRVKRQAHGNAIPSSLMLWCERFCGPVLSFRARLTVTPASQHSSQVTYPKFSLTVWKTRNLATPRLHDGVQMRESVGCLKTEAGTGRVILPRGLAWPGIVQPSSTQSGTAPLNSEPSHFHNPTAHAPSCMPIR</sequence>
<dbReference type="AlphaFoldDB" id="A0A3S5ALA8"/>
<dbReference type="EMBL" id="CAAALY010262331">
    <property type="protein sequence ID" value="VEL39725.1"/>
    <property type="molecule type" value="Genomic_DNA"/>
</dbReference>
<organism evidence="2 3">
    <name type="scientific">Protopolystoma xenopodis</name>
    <dbReference type="NCBI Taxonomy" id="117903"/>
    <lineage>
        <taxon>Eukaryota</taxon>
        <taxon>Metazoa</taxon>
        <taxon>Spiralia</taxon>
        <taxon>Lophotrochozoa</taxon>
        <taxon>Platyhelminthes</taxon>
        <taxon>Monogenea</taxon>
        <taxon>Polyopisthocotylea</taxon>
        <taxon>Polystomatidea</taxon>
        <taxon>Polystomatidae</taxon>
        <taxon>Protopolystoma</taxon>
    </lineage>
</organism>